<dbReference type="GO" id="GO:0032259">
    <property type="term" value="P:methylation"/>
    <property type="evidence" value="ECO:0007669"/>
    <property type="project" value="UniProtKB-KW"/>
</dbReference>
<evidence type="ECO:0000259" key="1">
    <source>
        <dbReference type="Pfam" id="PF13847"/>
    </source>
</evidence>
<dbReference type="Pfam" id="PF13847">
    <property type="entry name" value="Methyltransf_31"/>
    <property type="match status" value="1"/>
</dbReference>
<keyword evidence="2" id="KW-0489">Methyltransferase</keyword>
<dbReference type="CDD" id="cd02440">
    <property type="entry name" value="AdoMet_MTases"/>
    <property type="match status" value="1"/>
</dbReference>
<dbReference type="Proteomes" id="UP000199137">
    <property type="component" value="Unassembled WGS sequence"/>
</dbReference>
<dbReference type="AlphaFoldDB" id="A0A1I5W8X9"/>
<gene>
    <name evidence="2" type="ORF">SAMN05421854_109118</name>
</gene>
<proteinExistence type="predicted"/>
<evidence type="ECO:0000313" key="3">
    <source>
        <dbReference type="Proteomes" id="UP000199137"/>
    </source>
</evidence>
<dbReference type="EMBL" id="FOWC01000009">
    <property type="protein sequence ID" value="SFQ16268.1"/>
    <property type="molecule type" value="Genomic_DNA"/>
</dbReference>
<organism evidence="2 3">
    <name type="scientific">Amycolatopsis rubida</name>
    <dbReference type="NCBI Taxonomy" id="112413"/>
    <lineage>
        <taxon>Bacteria</taxon>
        <taxon>Bacillati</taxon>
        <taxon>Actinomycetota</taxon>
        <taxon>Actinomycetes</taxon>
        <taxon>Pseudonocardiales</taxon>
        <taxon>Pseudonocardiaceae</taxon>
        <taxon>Amycolatopsis</taxon>
    </lineage>
</organism>
<dbReference type="PANTHER" id="PTHR43464:SF3">
    <property type="entry name" value="SAM-DEPENDENT METHYLTRANSFERASE"/>
    <property type="match status" value="1"/>
</dbReference>
<reference evidence="2 3" key="1">
    <citation type="submission" date="2016-10" db="EMBL/GenBank/DDBJ databases">
        <authorList>
            <person name="de Groot N.N."/>
        </authorList>
    </citation>
    <scope>NUCLEOTIDE SEQUENCE [LARGE SCALE GENOMIC DNA]</scope>
    <source>
        <strain evidence="2 3">DSM 44637</strain>
    </source>
</reference>
<protein>
    <submittedName>
        <fullName evidence="2">Methyltransferase domain-containing protein</fullName>
    </submittedName>
</protein>
<sequence length="245" mass="26444">MARVNRERLSALAHTQHPIAAPISDDEVRHLLHHSIPHEDAVVLDLGCGGADWLIRALAAYPKLRAVGVDTSEFALSRARSAATERGVADRLTLHQQSATEFPAAAEFDTVLCIGSTHAFGGLPATLAALRAHVRPSGRALVGDAYWEAEPTPAALEIFGDLPDLPELLDQVTSAGWTPTHGHTSTRGELDAYEWSWTGSLTEWALDHPEDPGQAEALAAAATHRDEWLRGYRNSFGFACVVLHS</sequence>
<name>A0A1I5W8X9_9PSEU</name>
<feature type="domain" description="Methyltransferase" evidence="1">
    <location>
        <begin position="38"/>
        <end position="146"/>
    </location>
</feature>
<dbReference type="GO" id="GO:0008168">
    <property type="term" value="F:methyltransferase activity"/>
    <property type="evidence" value="ECO:0007669"/>
    <property type="project" value="UniProtKB-KW"/>
</dbReference>
<dbReference type="OrthoDB" id="474235at2"/>
<dbReference type="SUPFAM" id="SSF53335">
    <property type="entry name" value="S-adenosyl-L-methionine-dependent methyltransferases"/>
    <property type="match status" value="1"/>
</dbReference>
<dbReference type="Gene3D" id="3.40.50.150">
    <property type="entry name" value="Vaccinia Virus protein VP39"/>
    <property type="match status" value="1"/>
</dbReference>
<dbReference type="PANTHER" id="PTHR43464">
    <property type="entry name" value="METHYLTRANSFERASE"/>
    <property type="match status" value="1"/>
</dbReference>
<keyword evidence="2" id="KW-0808">Transferase</keyword>
<dbReference type="InterPro" id="IPR029063">
    <property type="entry name" value="SAM-dependent_MTases_sf"/>
</dbReference>
<dbReference type="InterPro" id="IPR025714">
    <property type="entry name" value="Methyltranfer_dom"/>
</dbReference>
<accession>A0A1I5W8X9</accession>
<evidence type="ECO:0000313" key="2">
    <source>
        <dbReference type="EMBL" id="SFQ16268.1"/>
    </source>
</evidence>
<dbReference type="STRING" id="112413.SAMN05421854_109118"/>